<dbReference type="OrthoDB" id="3792227at2759"/>
<feature type="compositionally biased region" description="Low complexity" evidence="1">
    <location>
        <begin position="29"/>
        <end position="41"/>
    </location>
</feature>
<feature type="compositionally biased region" description="Pro residues" evidence="1">
    <location>
        <begin position="226"/>
        <end position="241"/>
    </location>
</feature>
<gene>
    <name evidence="2" type="ORF">CC86DRAFT_304380</name>
</gene>
<evidence type="ECO:0000313" key="2">
    <source>
        <dbReference type="EMBL" id="KAF2820607.1"/>
    </source>
</evidence>
<protein>
    <submittedName>
        <fullName evidence="2">Uncharacterized protein</fullName>
    </submittedName>
</protein>
<dbReference type="Proteomes" id="UP000799424">
    <property type="component" value="Unassembled WGS sequence"/>
</dbReference>
<dbReference type="EMBL" id="MU006240">
    <property type="protein sequence ID" value="KAF2820607.1"/>
    <property type="molecule type" value="Genomic_DNA"/>
</dbReference>
<feature type="region of interest" description="Disordered" evidence="1">
    <location>
        <begin position="21"/>
        <end position="43"/>
    </location>
</feature>
<dbReference type="AlphaFoldDB" id="A0A6A6ZK62"/>
<accession>A0A6A6ZK62</accession>
<keyword evidence="3" id="KW-1185">Reference proteome</keyword>
<proteinExistence type="predicted"/>
<feature type="region of interest" description="Disordered" evidence="1">
    <location>
        <begin position="208"/>
        <end position="264"/>
    </location>
</feature>
<name>A0A6A6ZK62_9PLEO</name>
<evidence type="ECO:0000313" key="3">
    <source>
        <dbReference type="Proteomes" id="UP000799424"/>
    </source>
</evidence>
<sequence length="423" mass="47408">IGQLQIVDLVRKLAEDFAKSFPRSTMDHTQPQSQVQPQTQRDQQRRLVIAQMEETCAHSLPASLASLLPKLRLFPTCTIDSYAEIIQDVQKVFTQRGGWSLSKEMGDGHKSIRQEWRKAKVGLTNMVTKLEDLLANTAVSSDVAANIKPALEAFEKKKAILAWVPGVKYVKDAEELEPTEEDHESARLMIELLRLILDKGMSADDKAYAAKRASNASTSKAQQSPLPRPQPQTPEPSPTPAPQADQSLKTPKSILKRKSSISPLSSLSPKRICITEVVTVSPSHILPADHDPMTAEKSSTVTSRSNNKHTFAEASWATGRFWRPSPRYLPGSWASEGFLEKVNTRMLKKADEETARTLKKQEQKDKKATEGLTLAKVVWVAVCWVAMVSPHVETFKRNMEPSEKIREKMRERIREISKDGKKK</sequence>
<feature type="non-terminal residue" evidence="2">
    <location>
        <position position="1"/>
    </location>
</feature>
<organism evidence="2 3">
    <name type="scientific">Ophiobolus disseminans</name>
    <dbReference type="NCBI Taxonomy" id="1469910"/>
    <lineage>
        <taxon>Eukaryota</taxon>
        <taxon>Fungi</taxon>
        <taxon>Dikarya</taxon>
        <taxon>Ascomycota</taxon>
        <taxon>Pezizomycotina</taxon>
        <taxon>Dothideomycetes</taxon>
        <taxon>Pleosporomycetidae</taxon>
        <taxon>Pleosporales</taxon>
        <taxon>Pleosporineae</taxon>
        <taxon>Phaeosphaeriaceae</taxon>
        <taxon>Ophiobolus</taxon>
    </lineage>
</organism>
<reference evidence="2" key="1">
    <citation type="journal article" date="2020" name="Stud. Mycol.">
        <title>101 Dothideomycetes genomes: a test case for predicting lifestyles and emergence of pathogens.</title>
        <authorList>
            <person name="Haridas S."/>
            <person name="Albert R."/>
            <person name="Binder M."/>
            <person name="Bloem J."/>
            <person name="Labutti K."/>
            <person name="Salamov A."/>
            <person name="Andreopoulos B."/>
            <person name="Baker S."/>
            <person name="Barry K."/>
            <person name="Bills G."/>
            <person name="Bluhm B."/>
            <person name="Cannon C."/>
            <person name="Castanera R."/>
            <person name="Culley D."/>
            <person name="Daum C."/>
            <person name="Ezra D."/>
            <person name="Gonzalez J."/>
            <person name="Henrissat B."/>
            <person name="Kuo A."/>
            <person name="Liang C."/>
            <person name="Lipzen A."/>
            <person name="Lutzoni F."/>
            <person name="Magnuson J."/>
            <person name="Mondo S."/>
            <person name="Nolan M."/>
            <person name="Ohm R."/>
            <person name="Pangilinan J."/>
            <person name="Park H.-J."/>
            <person name="Ramirez L."/>
            <person name="Alfaro M."/>
            <person name="Sun H."/>
            <person name="Tritt A."/>
            <person name="Yoshinaga Y."/>
            <person name="Zwiers L.-H."/>
            <person name="Turgeon B."/>
            <person name="Goodwin S."/>
            <person name="Spatafora J."/>
            <person name="Crous P."/>
            <person name="Grigoriev I."/>
        </authorList>
    </citation>
    <scope>NUCLEOTIDE SEQUENCE</scope>
    <source>
        <strain evidence="2">CBS 113818</strain>
    </source>
</reference>
<evidence type="ECO:0000256" key="1">
    <source>
        <dbReference type="SAM" id="MobiDB-lite"/>
    </source>
</evidence>